<dbReference type="GO" id="GO:0008448">
    <property type="term" value="F:N-acetylglucosamine-6-phosphate deacetylase activity"/>
    <property type="evidence" value="ECO:0007669"/>
    <property type="project" value="UniProtKB-EC"/>
</dbReference>
<dbReference type="SUPFAM" id="SSF49417">
    <property type="entry name" value="p53-like transcription factors"/>
    <property type="match status" value="1"/>
</dbReference>
<protein>
    <recommendedName>
        <fullName evidence="3">N-acetylglucosamine-6-phosphate deacetylase</fullName>
        <ecNumber evidence="2">3.5.1.25</ecNumber>
    </recommendedName>
</protein>
<dbReference type="InterPro" id="IPR024061">
    <property type="entry name" value="NDT80_DNA-bd_dom"/>
</dbReference>
<reference evidence="12 13" key="1">
    <citation type="journal article" date="2020" name="bioRxiv">
        <title>A chromosome-scale genome assembly for the Fusarium oxysporum strain Fo5176 to establish a model Arabidopsis-fungal pathosystem.</title>
        <authorList>
            <person name="Fokkens L."/>
            <person name="Guo L."/>
            <person name="Dora S."/>
            <person name="Wang B."/>
            <person name="Ye K."/>
            <person name="Sanchez-Rodriguez C."/>
            <person name="Croll D."/>
        </authorList>
    </citation>
    <scope>NUCLEOTIDE SEQUENCE [LARGE SCALE GENOMIC DNA]</scope>
    <source>
        <strain evidence="12 13">Fo5176</strain>
    </source>
</reference>
<sequence>MPIAVSPTLPKNGLTKFTNCRLLKGNDLVWEDLWVSSITGKIIDSQASFYGGRNMPDNTLDLGGRIIAPGLIECQLNGAFGFNFSTLLDDMSEYGKNIQKINRLLVKTGVTSYIPTITSQRPELYQKALPYLGPSGELRIPAHGAESLGAHCEGPFLSPTKNGVHNVDVLTQAESIEDIEQCYGRENITPRSDGAPMPIKMITAAPERGQMMNLIPEITSRGIIYSVGHTEATYEETSQAVSKGATMITHLFNAMRPLHHRNPGVFGVLGKAESLPRPYFGIISDGIHLHPTTIKIAYSAHPDGFILVTDAMHLVGLPDGAYPWTNGEYTCNIVKQGSKLLLENSDTIAGSSITLLECVNNFRQWTGASIPQALGAVTSTPAAMLGLQGVKGSLESGADADLVILSDGYERQGELFLIPLHRCTYLRDHVVSLSPPPRQWDFDGSSQLNNAMSTYNSMSGLPTGASSSEPMAMNFGSAHSQSMNMDVFDQDMTFDESLLDGAALQTLPFGTSYDLDAFSSTFEDPFSYSTRQQFDPPPNQDALHEESSPQEPDNKLLGFSAPVSNATIVNENNQFVEAGMTAELYGMFFVAEDVFGGESTGRPMELTCYRRNLWQCSGQITLPRGIRNIVNEQGQHIQIFELVATIAAIESIEGKATEIISIPWKNANPQGGDDSKGVSAPPTITLDITTGQEIDAHRVSLPISWKRLQFKHATANNGRRKGLQQHYVVQITLLGKTQAGELIKISEIKSGPVIVRGRSPRNFDSRKDVPLTGDKRFERRSTSTSNVDHPTLKLERENSTNFTQRFPPAGNLQPNDWATPGSMTHPLPSPQPVASPHPAKRVALSPTMTRPPIPAWSSDPNNSAKATNSHNNKNSIPRQNASLPINLSLSEDERSPNRSSAELHSPNSGKGYTTAGANRENSPADEGADPLYEYFPLTVDDWMPPVDAVYRPHVVHHTIMPPEMKAQQLKSKAKRYFASD</sequence>
<name>A0A8H6GP52_FUSOX</name>
<keyword evidence="5" id="KW-0378">Hydrolase</keyword>
<dbReference type="SUPFAM" id="SSF51338">
    <property type="entry name" value="Composite domain of metallo-dependent hydrolases"/>
    <property type="match status" value="1"/>
</dbReference>
<dbReference type="GO" id="GO:0003700">
    <property type="term" value="F:DNA-binding transcription factor activity"/>
    <property type="evidence" value="ECO:0007669"/>
    <property type="project" value="UniProtKB-UniRule"/>
</dbReference>
<feature type="DNA-binding region" description="NDT80" evidence="9">
    <location>
        <begin position="536"/>
        <end position="767"/>
    </location>
</feature>
<feature type="compositionally biased region" description="Polar residues" evidence="10">
    <location>
        <begin position="858"/>
        <end position="889"/>
    </location>
</feature>
<feature type="compositionally biased region" description="Polar residues" evidence="10">
    <location>
        <begin position="897"/>
        <end position="921"/>
    </location>
</feature>
<dbReference type="Pfam" id="PF05224">
    <property type="entry name" value="NDT80_PhoG"/>
    <property type="match status" value="1"/>
</dbReference>
<proteinExistence type="inferred from homology"/>
<accession>A0A8H6GP52</accession>
<dbReference type="SUPFAM" id="SSF51556">
    <property type="entry name" value="Metallo-dependent hydrolases"/>
    <property type="match status" value="1"/>
</dbReference>
<evidence type="ECO:0000256" key="3">
    <source>
        <dbReference type="ARBA" id="ARBA00018029"/>
    </source>
</evidence>
<keyword evidence="7" id="KW-0119">Carbohydrate metabolism</keyword>
<dbReference type="InterPro" id="IPR037141">
    <property type="entry name" value="NDT80_DNA-bd_dom_sf"/>
</dbReference>
<evidence type="ECO:0000256" key="2">
    <source>
        <dbReference type="ARBA" id="ARBA00011899"/>
    </source>
</evidence>
<gene>
    <name evidence="12" type="ORF">HZS61_015304</name>
</gene>
<organism evidence="12 13">
    <name type="scientific">Fusarium oxysporum f. sp. conglutinans</name>
    <dbReference type="NCBI Taxonomy" id="100902"/>
    <lineage>
        <taxon>Eukaryota</taxon>
        <taxon>Fungi</taxon>
        <taxon>Dikarya</taxon>
        <taxon>Ascomycota</taxon>
        <taxon>Pezizomycotina</taxon>
        <taxon>Sordariomycetes</taxon>
        <taxon>Hypocreomycetidae</taxon>
        <taxon>Hypocreales</taxon>
        <taxon>Nectriaceae</taxon>
        <taxon>Fusarium</taxon>
        <taxon>Fusarium oxysporum species complex</taxon>
    </lineage>
</organism>
<dbReference type="AlphaFoldDB" id="A0A8H6GP52"/>
<evidence type="ECO:0000313" key="13">
    <source>
        <dbReference type="Proteomes" id="UP000593570"/>
    </source>
</evidence>
<evidence type="ECO:0000256" key="8">
    <source>
        <dbReference type="ARBA" id="ARBA00047647"/>
    </source>
</evidence>
<dbReference type="InterPro" id="IPR011059">
    <property type="entry name" value="Metal-dep_hydrolase_composite"/>
</dbReference>
<dbReference type="NCBIfam" id="TIGR00221">
    <property type="entry name" value="nagA"/>
    <property type="match status" value="1"/>
</dbReference>
<dbReference type="GO" id="GO:0003677">
    <property type="term" value="F:DNA binding"/>
    <property type="evidence" value="ECO:0007669"/>
    <property type="project" value="UniProtKB-KW"/>
</dbReference>
<dbReference type="Gene3D" id="2.60.40.1390">
    <property type="entry name" value="NDT80 DNA-binding domain"/>
    <property type="match status" value="2"/>
</dbReference>
<dbReference type="GO" id="GO:0006046">
    <property type="term" value="P:N-acetylglucosamine catabolic process"/>
    <property type="evidence" value="ECO:0007669"/>
    <property type="project" value="TreeGrafter"/>
</dbReference>
<dbReference type="EMBL" id="JACDXP010000007">
    <property type="protein sequence ID" value="KAF6521046.1"/>
    <property type="molecule type" value="Genomic_DNA"/>
</dbReference>
<dbReference type="InterPro" id="IPR008967">
    <property type="entry name" value="p53-like_TF_DNA-bd_sf"/>
</dbReference>
<dbReference type="Proteomes" id="UP000593570">
    <property type="component" value="Unassembled WGS sequence"/>
</dbReference>
<evidence type="ECO:0000256" key="1">
    <source>
        <dbReference type="ARBA" id="ARBA00010716"/>
    </source>
</evidence>
<evidence type="ECO:0000313" key="12">
    <source>
        <dbReference type="EMBL" id="KAF6521046.1"/>
    </source>
</evidence>
<evidence type="ECO:0000256" key="4">
    <source>
        <dbReference type="ARBA" id="ARBA00022723"/>
    </source>
</evidence>
<dbReference type="Gene3D" id="3.20.20.140">
    <property type="entry name" value="Metal-dependent hydrolases"/>
    <property type="match status" value="1"/>
</dbReference>
<dbReference type="InterPro" id="IPR032466">
    <property type="entry name" value="Metal_Hydrolase"/>
</dbReference>
<dbReference type="FunFam" id="3.20.20.140:FF:000065">
    <property type="entry name" value="N-acetylglucosamine-6-phosphate deacetylase"/>
    <property type="match status" value="1"/>
</dbReference>
<feature type="compositionally biased region" description="Basic and acidic residues" evidence="10">
    <location>
        <begin position="761"/>
        <end position="781"/>
    </location>
</feature>
<dbReference type="InterPro" id="IPR006680">
    <property type="entry name" value="Amidohydro-rel"/>
</dbReference>
<keyword evidence="6 9" id="KW-0238">DNA-binding</keyword>
<evidence type="ECO:0000256" key="10">
    <source>
        <dbReference type="SAM" id="MobiDB-lite"/>
    </source>
</evidence>
<evidence type="ECO:0000259" key="11">
    <source>
        <dbReference type="PROSITE" id="PS51517"/>
    </source>
</evidence>
<dbReference type="GO" id="GO:0046872">
    <property type="term" value="F:metal ion binding"/>
    <property type="evidence" value="ECO:0007669"/>
    <property type="project" value="UniProtKB-KW"/>
</dbReference>
<comment type="catalytic activity">
    <reaction evidence="8">
        <text>N-acetyl-D-glucosamine 6-phosphate + H2O = D-glucosamine 6-phosphate + acetate</text>
        <dbReference type="Rhea" id="RHEA:22936"/>
        <dbReference type="ChEBI" id="CHEBI:15377"/>
        <dbReference type="ChEBI" id="CHEBI:30089"/>
        <dbReference type="ChEBI" id="CHEBI:57513"/>
        <dbReference type="ChEBI" id="CHEBI:58725"/>
        <dbReference type="EC" id="3.5.1.25"/>
    </reaction>
</comment>
<feature type="region of interest" description="Disordered" evidence="10">
    <location>
        <begin position="527"/>
        <end position="556"/>
    </location>
</feature>
<evidence type="ECO:0000256" key="9">
    <source>
        <dbReference type="PROSITE-ProRule" id="PRU00850"/>
    </source>
</evidence>
<dbReference type="PANTHER" id="PTHR11113">
    <property type="entry name" value="N-ACETYLGLUCOSAMINE-6-PHOSPHATE DEACETYLASE"/>
    <property type="match status" value="1"/>
</dbReference>
<evidence type="ECO:0000256" key="5">
    <source>
        <dbReference type="ARBA" id="ARBA00022801"/>
    </source>
</evidence>
<evidence type="ECO:0000256" key="6">
    <source>
        <dbReference type="ARBA" id="ARBA00023125"/>
    </source>
</evidence>
<dbReference type="PANTHER" id="PTHR11113:SF14">
    <property type="entry name" value="N-ACETYLGLUCOSAMINE-6-PHOSPHATE DEACETYLASE"/>
    <property type="match status" value="1"/>
</dbReference>
<dbReference type="EC" id="3.5.1.25" evidence="2"/>
<dbReference type="InterPro" id="IPR003764">
    <property type="entry name" value="GlcNAc_6-P_deAcase"/>
</dbReference>
<feature type="region of interest" description="Disordered" evidence="10">
    <location>
        <begin position="759"/>
        <end position="927"/>
    </location>
</feature>
<keyword evidence="4" id="KW-0479">Metal-binding</keyword>
<dbReference type="Pfam" id="PF01979">
    <property type="entry name" value="Amidohydro_1"/>
    <property type="match status" value="1"/>
</dbReference>
<comment type="caution">
    <text evidence="12">The sequence shown here is derived from an EMBL/GenBank/DDBJ whole genome shotgun (WGS) entry which is preliminary data.</text>
</comment>
<feature type="domain" description="NDT80" evidence="11">
    <location>
        <begin position="536"/>
        <end position="767"/>
    </location>
</feature>
<dbReference type="CDD" id="cd00854">
    <property type="entry name" value="NagA"/>
    <property type="match status" value="1"/>
</dbReference>
<dbReference type="PROSITE" id="PS51517">
    <property type="entry name" value="NDT80"/>
    <property type="match status" value="1"/>
</dbReference>
<evidence type="ECO:0000256" key="7">
    <source>
        <dbReference type="ARBA" id="ARBA00023277"/>
    </source>
</evidence>
<comment type="similarity">
    <text evidence="1">Belongs to the metallo-dependent hydrolases superfamily. NagA family.</text>
</comment>